<feature type="compositionally biased region" description="Polar residues" evidence="9">
    <location>
        <begin position="24"/>
        <end position="46"/>
    </location>
</feature>
<dbReference type="GO" id="GO:0006406">
    <property type="term" value="P:mRNA export from nucleus"/>
    <property type="evidence" value="ECO:0007669"/>
    <property type="project" value="TreeGrafter"/>
</dbReference>
<gene>
    <name evidence="10" type="ORF">APAL1065_LOCUS6679</name>
</gene>
<dbReference type="GO" id="GO:0017056">
    <property type="term" value="F:structural constituent of nuclear pore"/>
    <property type="evidence" value="ECO:0007669"/>
    <property type="project" value="InterPro"/>
</dbReference>
<dbReference type="GO" id="GO:0006606">
    <property type="term" value="P:protein import into nucleus"/>
    <property type="evidence" value="ECO:0007669"/>
    <property type="project" value="TreeGrafter"/>
</dbReference>
<reference evidence="10" key="1">
    <citation type="submission" date="2021-01" db="EMBL/GenBank/DDBJ databases">
        <authorList>
            <person name="Corre E."/>
            <person name="Pelletier E."/>
            <person name="Niang G."/>
            <person name="Scheremetjew M."/>
            <person name="Finn R."/>
            <person name="Kale V."/>
            <person name="Holt S."/>
            <person name="Cochrane G."/>
            <person name="Meng A."/>
            <person name="Brown T."/>
            <person name="Cohen L."/>
        </authorList>
    </citation>
    <scope>NUCLEOTIDE SEQUENCE</scope>
    <source>
        <strain evidence="10">CCMP125</strain>
    </source>
</reference>
<keyword evidence="4" id="KW-0653">Protein transport</keyword>
<protein>
    <submittedName>
        <fullName evidence="10">Uncharacterized protein</fullName>
    </submittedName>
</protein>
<dbReference type="GO" id="GO:0000056">
    <property type="term" value="P:ribosomal small subunit export from nucleus"/>
    <property type="evidence" value="ECO:0007669"/>
    <property type="project" value="InterPro"/>
</dbReference>
<dbReference type="PANTHER" id="PTHR13257">
    <property type="entry name" value="NUCLEOPORIN NUP84-RELATED"/>
    <property type="match status" value="1"/>
</dbReference>
<dbReference type="PANTHER" id="PTHR13257:SF0">
    <property type="entry name" value="NUCLEAR PORE COMPLEX PROTEIN NUP88"/>
    <property type="match status" value="1"/>
</dbReference>
<evidence type="ECO:0000256" key="5">
    <source>
        <dbReference type="ARBA" id="ARBA00023010"/>
    </source>
</evidence>
<evidence type="ECO:0000256" key="6">
    <source>
        <dbReference type="ARBA" id="ARBA00023132"/>
    </source>
</evidence>
<feature type="region of interest" description="Disordered" evidence="9">
    <location>
        <begin position="1"/>
        <end position="46"/>
    </location>
</feature>
<keyword evidence="2" id="KW-0813">Transport</keyword>
<dbReference type="GO" id="GO:0000055">
    <property type="term" value="P:ribosomal large subunit export from nucleus"/>
    <property type="evidence" value="ECO:0007669"/>
    <property type="project" value="InterPro"/>
</dbReference>
<evidence type="ECO:0000256" key="4">
    <source>
        <dbReference type="ARBA" id="ARBA00022927"/>
    </source>
</evidence>
<evidence type="ECO:0000256" key="8">
    <source>
        <dbReference type="SAM" id="Coils"/>
    </source>
</evidence>
<sequence length="836" mass="92048">MPRFGLFQDEPSSTPVQKRRSEDTSFTPTYTSQSPLTPTPGTGATSKTIPSSVSLCCLSPEGKQWHSIVYNQGKYLLLSRRIEETGDLVQQQDSIPTLVETVLPPALQQSFAVDAPMELICVAAEGTELTHLNARHNDQRIGLPQLCVYSEKAVFILQAAFDPSLQRTREIEGSLVRGEIVSVKEPFEQFFLESNYATRVLRVRAAPQRSMGNVIYSPAGCLAMLTEDRPNHEYHLSSLEANGQVKRPTFSFRLEQVLGTKQRVVDFCFGQSNGLPLLSSMSILLLKASGDVMAASPFVFNGALVPRAKLDESIEFIQTSLSRLDRSQPKWRQLRAVQQYLSDVFPQADGRTHFVTAKCLPRSREDQSAAAWPLQLQGPFLFRNESENSDPDALTIEPFGVSDLVGFAVAGKQGNVDFGVTSPTTILPRFALESRNDRFALDDDIFQCSAWVEKVSLGLEDSETGTMALYRDPNFDSIVHVVTNSIVASVSTNVVRGASVQIRDARQIEPKTAAWSCMEQPSHKISIQGVVAVADDVSGHKLLVQLSDGGYQDVNVSEAKASHDLELVKAKNPTALALLEAPTTPQAAQANATLKQLESTPPFHETVAPHIEKINKGLASMGKVVGSETTYDKVSPEMLAVVASIQERCENDVVLPLVELLKLLKSRRAALRTFVDQQSQQVGKLIAMKKEMEERNVRIKESLEAAEGNATALKERIMAAHEASQGLAPTMTEAELEFCRFVEHMDTKANNWEIQIKEMGESIREQCKSVEGKTAPSDNIDTEIVEDLKKVSADTGRRVVSARQSLKETEQRLHAVLRRAGLEAPSENVPSNISHI</sequence>
<keyword evidence="7" id="KW-0539">Nucleus</keyword>
<keyword evidence="5" id="KW-0811">Translocation</keyword>
<accession>A0A7S2Y6L5</accession>
<evidence type="ECO:0000256" key="3">
    <source>
        <dbReference type="ARBA" id="ARBA00022816"/>
    </source>
</evidence>
<organism evidence="10">
    <name type="scientific">Entomoneis paludosa</name>
    <dbReference type="NCBI Taxonomy" id="265537"/>
    <lineage>
        <taxon>Eukaryota</taxon>
        <taxon>Sar</taxon>
        <taxon>Stramenopiles</taxon>
        <taxon>Ochrophyta</taxon>
        <taxon>Bacillariophyta</taxon>
        <taxon>Bacillariophyceae</taxon>
        <taxon>Bacillariophycidae</taxon>
        <taxon>Entomoneidaceae</taxon>
        <taxon>Entomoneis</taxon>
    </lineage>
</organism>
<evidence type="ECO:0000256" key="2">
    <source>
        <dbReference type="ARBA" id="ARBA00022448"/>
    </source>
</evidence>
<dbReference type="InterPro" id="IPR037700">
    <property type="entry name" value="NUP88/NUP82"/>
</dbReference>
<dbReference type="AlphaFoldDB" id="A0A7S2Y6L5"/>
<dbReference type="GO" id="GO:0005643">
    <property type="term" value="C:nuclear pore"/>
    <property type="evidence" value="ECO:0007669"/>
    <property type="project" value="UniProtKB-SubCell"/>
</dbReference>
<evidence type="ECO:0000256" key="7">
    <source>
        <dbReference type="ARBA" id="ARBA00023242"/>
    </source>
</evidence>
<name>A0A7S2Y6L5_9STRA</name>
<evidence type="ECO:0000313" key="10">
    <source>
        <dbReference type="EMBL" id="CAD9954036.1"/>
    </source>
</evidence>
<comment type="subcellular location">
    <subcellularLocation>
        <location evidence="1">Nucleus</location>
        <location evidence="1">Nuclear pore complex</location>
    </subcellularLocation>
</comment>
<keyword evidence="8" id="KW-0175">Coiled coil</keyword>
<keyword evidence="3" id="KW-0509">mRNA transport</keyword>
<evidence type="ECO:0000256" key="9">
    <source>
        <dbReference type="SAM" id="MobiDB-lite"/>
    </source>
</evidence>
<dbReference type="EMBL" id="HBHT01009998">
    <property type="protein sequence ID" value="CAD9954036.1"/>
    <property type="molecule type" value="Transcribed_RNA"/>
</dbReference>
<feature type="coiled-coil region" evidence="8">
    <location>
        <begin position="675"/>
        <end position="723"/>
    </location>
</feature>
<proteinExistence type="predicted"/>
<keyword evidence="6" id="KW-0906">Nuclear pore complex</keyword>
<evidence type="ECO:0000256" key="1">
    <source>
        <dbReference type="ARBA" id="ARBA00004567"/>
    </source>
</evidence>